<dbReference type="EMBL" id="MT631356">
    <property type="protein sequence ID" value="QNO48615.1"/>
    <property type="molecule type" value="Genomic_DNA"/>
</dbReference>
<dbReference type="SUPFAM" id="SSF88723">
    <property type="entry name" value="PIN domain-like"/>
    <property type="match status" value="1"/>
</dbReference>
<dbReference type="InterPro" id="IPR021799">
    <property type="entry name" value="PIN-like_prokaryotic"/>
</dbReference>
<proteinExistence type="predicted"/>
<gene>
    <name evidence="1" type="ORF">LKGCFIDI_00017</name>
</gene>
<dbReference type="Pfam" id="PF11848">
    <property type="entry name" value="DUF3368"/>
    <property type="match status" value="1"/>
</dbReference>
<evidence type="ECO:0000313" key="1">
    <source>
        <dbReference type="EMBL" id="QNO48615.1"/>
    </source>
</evidence>
<protein>
    <recommendedName>
        <fullName evidence="2">PIN domain-containing protein</fullName>
    </recommendedName>
</protein>
<evidence type="ECO:0008006" key="2">
    <source>
        <dbReference type="Google" id="ProtNLM"/>
    </source>
</evidence>
<reference evidence="1" key="1">
    <citation type="submission" date="2020-06" db="EMBL/GenBank/DDBJ databases">
        <title>Unique genomic features of the anaerobic methanotrophic archaea.</title>
        <authorList>
            <person name="Chadwick G.L."/>
            <person name="Skennerton C.T."/>
            <person name="Laso-Perez R."/>
            <person name="Leu A.O."/>
            <person name="Speth D.R."/>
            <person name="Yu H."/>
            <person name="Morgan-Lang C."/>
            <person name="Hatzenpichler R."/>
            <person name="Goudeau D."/>
            <person name="Malmstrom R."/>
            <person name="Brazelton W.J."/>
            <person name="Woyke T."/>
            <person name="Hallam S.J."/>
            <person name="Tyson G.W."/>
            <person name="Wegener G."/>
            <person name="Boetius A."/>
            <person name="Orphan V."/>
        </authorList>
    </citation>
    <scope>NUCLEOTIDE SEQUENCE</scope>
</reference>
<sequence length="122" mass="13846">MIVVADSDILSMFGKAGAVSHLKRLFGEIYIPPAVYEELRRAKEIGFDFVDGLIDNIMILNLSGGEYSEFVRLVEDERYLHSGELQGIVLCRNQDGVLLTNDRRAKNFCKREDIAYFDIKGI</sequence>
<organism evidence="1">
    <name type="scientific">Candidatus Methanogaster sp. ANME-2c ERB4</name>
    <dbReference type="NCBI Taxonomy" id="2759911"/>
    <lineage>
        <taxon>Archaea</taxon>
        <taxon>Methanobacteriati</taxon>
        <taxon>Methanobacteriota</taxon>
        <taxon>Stenosarchaea group</taxon>
        <taxon>Methanomicrobia</taxon>
        <taxon>Methanosarcinales</taxon>
        <taxon>ANME-2 cluster</taxon>
        <taxon>Candidatus Methanogasteraceae</taxon>
        <taxon>Candidatus Methanogaster</taxon>
    </lineage>
</organism>
<accession>A0A7G9YKT1</accession>
<name>A0A7G9YKT1_9EURY</name>
<dbReference type="AlphaFoldDB" id="A0A7G9YKT1"/>
<dbReference type="PANTHER" id="PTHR39550">
    <property type="entry name" value="SLL0658 PROTEIN"/>
    <property type="match status" value="1"/>
</dbReference>
<dbReference type="InterPro" id="IPR029060">
    <property type="entry name" value="PIN-like_dom_sf"/>
</dbReference>
<dbReference type="PANTHER" id="PTHR39550:SF1">
    <property type="entry name" value="SLL0658 PROTEIN"/>
    <property type="match status" value="1"/>
</dbReference>